<evidence type="ECO:0000313" key="10">
    <source>
        <dbReference type="Proteomes" id="UP001225034"/>
    </source>
</evidence>
<dbReference type="PROSITE" id="PS50850">
    <property type="entry name" value="MFS"/>
    <property type="match status" value="1"/>
</dbReference>
<organism evidence="9 10">
    <name type="scientific">Alkalicoccobacillus murimartini</name>
    <dbReference type="NCBI Taxonomy" id="171685"/>
    <lineage>
        <taxon>Bacteria</taxon>
        <taxon>Bacillati</taxon>
        <taxon>Bacillota</taxon>
        <taxon>Bacilli</taxon>
        <taxon>Bacillales</taxon>
        <taxon>Bacillaceae</taxon>
        <taxon>Alkalicoccobacillus</taxon>
    </lineage>
</organism>
<evidence type="ECO:0000256" key="4">
    <source>
        <dbReference type="ARBA" id="ARBA00022692"/>
    </source>
</evidence>
<keyword evidence="2" id="KW-0813">Transport</keyword>
<feature type="transmembrane region" description="Helical" evidence="7">
    <location>
        <begin position="103"/>
        <end position="125"/>
    </location>
</feature>
<dbReference type="InterPro" id="IPR036259">
    <property type="entry name" value="MFS_trans_sf"/>
</dbReference>
<evidence type="ECO:0000256" key="3">
    <source>
        <dbReference type="ARBA" id="ARBA00022475"/>
    </source>
</evidence>
<feature type="transmembrane region" description="Helical" evidence="7">
    <location>
        <begin position="79"/>
        <end position="97"/>
    </location>
</feature>
<feature type="transmembrane region" description="Helical" evidence="7">
    <location>
        <begin position="373"/>
        <end position="394"/>
    </location>
</feature>
<dbReference type="RefSeq" id="WP_306981315.1">
    <property type="nucleotide sequence ID" value="NZ_JAUSUA010000002.1"/>
</dbReference>
<dbReference type="InterPro" id="IPR020846">
    <property type="entry name" value="MFS_dom"/>
</dbReference>
<dbReference type="Gene3D" id="1.20.1250.20">
    <property type="entry name" value="MFS general substrate transporter like domains"/>
    <property type="match status" value="1"/>
</dbReference>
<evidence type="ECO:0000256" key="6">
    <source>
        <dbReference type="ARBA" id="ARBA00023136"/>
    </source>
</evidence>
<accession>A0ABT9YFL0</accession>
<keyword evidence="6 7" id="KW-0472">Membrane</keyword>
<name>A0ABT9YFL0_9BACI</name>
<dbReference type="EMBL" id="JAUSUA010000002">
    <property type="protein sequence ID" value="MDQ0206635.1"/>
    <property type="molecule type" value="Genomic_DNA"/>
</dbReference>
<dbReference type="InterPro" id="IPR022324">
    <property type="entry name" value="Bacilysin_exporter_BacE_put"/>
</dbReference>
<protein>
    <submittedName>
        <fullName evidence="9">MFS family permease</fullName>
    </submittedName>
</protein>
<feature type="transmembrane region" description="Helical" evidence="7">
    <location>
        <begin position="254"/>
        <end position="276"/>
    </location>
</feature>
<evidence type="ECO:0000256" key="5">
    <source>
        <dbReference type="ARBA" id="ARBA00022989"/>
    </source>
</evidence>
<keyword evidence="10" id="KW-1185">Reference proteome</keyword>
<dbReference type="InterPro" id="IPR011701">
    <property type="entry name" value="MFS"/>
</dbReference>
<feature type="transmembrane region" description="Helical" evidence="7">
    <location>
        <begin position="172"/>
        <end position="191"/>
    </location>
</feature>
<keyword evidence="3" id="KW-1003">Cell membrane</keyword>
<evidence type="ECO:0000256" key="1">
    <source>
        <dbReference type="ARBA" id="ARBA00004651"/>
    </source>
</evidence>
<feature type="transmembrane region" description="Helical" evidence="7">
    <location>
        <begin position="146"/>
        <end position="166"/>
    </location>
</feature>
<feature type="transmembrane region" description="Helical" evidence="7">
    <location>
        <begin position="307"/>
        <end position="332"/>
    </location>
</feature>
<gene>
    <name evidence="9" type="ORF">J2S05_001434</name>
</gene>
<evidence type="ECO:0000259" key="8">
    <source>
        <dbReference type="PROSITE" id="PS50850"/>
    </source>
</evidence>
<dbReference type="PANTHER" id="PTHR43266:SF2">
    <property type="entry name" value="MAJOR FACILITATOR SUPERFAMILY (MFS) PROFILE DOMAIN-CONTAINING PROTEIN"/>
    <property type="match status" value="1"/>
</dbReference>
<feature type="transmembrane region" description="Helical" evidence="7">
    <location>
        <begin position="221"/>
        <end position="248"/>
    </location>
</feature>
<evidence type="ECO:0000256" key="2">
    <source>
        <dbReference type="ARBA" id="ARBA00022448"/>
    </source>
</evidence>
<feature type="transmembrane region" description="Helical" evidence="7">
    <location>
        <begin position="283"/>
        <end position="301"/>
    </location>
</feature>
<dbReference type="Proteomes" id="UP001225034">
    <property type="component" value="Unassembled WGS sequence"/>
</dbReference>
<comment type="caution">
    <text evidence="9">The sequence shown here is derived from an EMBL/GenBank/DDBJ whole genome shotgun (WGS) entry which is preliminary data.</text>
</comment>
<feature type="transmembrane region" description="Helical" evidence="7">
    <location>
        <begin position="20"/>
        <end position="40"/>
    </location>
</feature>
<dbReference type="PANTHER" id="PTHR43266">
    <property type="entry name" value="MACROLIDE-EFFLUX PROTEIN"/>
    <property type="match status" value="1"/>
</dbReference>
<feature type="domain" description="Major facilitator superfamily (MFS) profile" evidence="8">
    <location>
        <begin position="1"/>
        <end position="194"/>
    </location>
</feature>
<reference evidence="9 10" key="1">
    <citation type="submission" date="2023-07" db="EMBL/GenBank/DDBJ databases">
        <title>Genomic Encyclopedia of Type Strains, Phase IV (KMG-IV): sequencing the most valuable type-strain genomes for metagenomic binning, comparative biology and taxonomic classification.</title>
        <authorList>
            <person name="Goeker M."/>
        </authorList>
    </citation>
    <scope>NUCLEOTIDE SEQUENCE [LARGE SCALE GENOMIC DNA]</scope>
    <source>
        <strain evidence="9 10">DSM 19154</strain>
    </source>
</reference>
<dbReference type="SUPFAM" id="SSF103473">
    <property type="entry name" value="MFS general substrate transporter"/>
    <property type="match status" value="1"/>
</dbReference>
<evidence type="ECO:0000256" key="7">
    <source>
        <dbReference type="SAM" id="Phobius"/>
    </source>
</evidence>
<dbReference type="PRINTS" id="PR01988">
    <property type="entry name" value="EXPORTERBACE"/>
</dbReference>
<feature type="transmembrane region" description="Helical" evidence="7">
    <location>
        <begin position="344"/>
        <end position="367"/>
    </location>
</feature>
<keyword evidence="4 7" id="KW-0812">Transmembrane</keyword>
<evidence type="ECO:0000313" key="9">
    <source>
        <dbReference type="EMBL" id="MDQ0206635.1"/>
    </source>
</evidence>
<feature type="transmembrane region" description="Helical" evidence="7">
    <location>
        <begin position="46"/>
        <end position="67"/>
    </location>
</feature>
<dbReference type="Pfam" id="PF07690">
    <property type="entry name" value="MFS_1"/>
    <property type="match status" value="1"/>
</dbReference>
<proteinExistence type="predicted"/>
<comment type="subcellular location">
    <subcellularLocation>
        <location evidence="1">Cell membrane</location>
        <topology evidence="1">Multi-pass membrane protein</topology>
    </subcellularLocation>
</comment>
<sequence length="412" mass="43945">MKDILMMLKEERSFKNLMIARFVGGIGDWFSSIAILTLLLQLTGTGLAVGITLAARTLPMLIMGPIGGILADKFNKKKILFTVDIVRGFIILSFLFVNTTNDLWIVYTTTVALVVFSALAIPARASMIPVIVSDKNIAMANSLEQVISGTVMTLGAALGGIVAALFGSNVSFIINSCTFLISAIFISRIVFSSKKAEENSINDYEKEELIRFRDVFKESKFIRIIFLQAILWPIGGGAINVLISIYGFEVLDGGNVGVGILYSALGAGFLISGLIAHKLSRKLKLAVIMAGIIEGGCHILFSLSPTIFIASFFIIIATIGAGIGNVAVNTLIMKTVPSRVHGRAFAMCDTTSSVIISVSMISTGVLAGLLNPIWIGVAGGIVIMSTSIIALPILKMDLKEQNVSKGESVTTI</sequence>
<dbReference type="CDD" id="cd06173">
    <property type="entry name" value="MFS_MefA_like"/>
    <property type="match status" value="1"/>
</dbReference>
<keyword evidence="5 7" id="KW-1133">Transmembrane helix</keyword>